<evidence type="ECO:0000256" key="3">
    <source>
        <dbReference type="ARBA" id="ARBA00022824"/>
    </source>
</evidence>
<keyword evidence="6 8" id="KW-0472">Membrane</keyword>
<dbReference type="PANTHER" id="PTHR21212">
    <property type="entry name" value="BERNARDINELLI-SEIP CONGENITAL LIPODYSTROPHY 2 HOMOLOG BSCL2 PROTEIN"/>
    <property type="match status" value="1"/>
</dbReference>
<comment type="subcellular location">
    <subcellularLocation>
        <location evidence="1">Endoplasmic reticulum membrane</location>
        <topology evidence="1">Multi-pass membrane protein</topology>
    </subcellularLocation>
</comment>
<evidence type="ECO:0000256" key="6">
    <source>
        <dbReference type="ARBA" id="ARBA00023136"/>
    </source>
</evidence>
<keyword evidence="2 8" id="KW-0812">Transmembrane</keyword>
<dbReference type="CDD" id="cd23995">
    <property type="entry name" value="Seipin_BSCL2_like"/>
    <property type="match status" value="1"/>
</dbReference>
<reference evidence="9 10" key="1">
    <citation type="submission" date="2016-03" db="EMBL/GenBank/DDBJ databases">
        <title>Whole genome sequencing of Grifola frondosa 9006-11.</title>
        <authorList>
            <person name="Min B."/>
            <person name="Park H."/>
            <person name="Kim J.-G."/>
            <person name="Cho H."/>
            <person name="Oh Y.-L."/>
            <person name="Kong W.-S."/>
            <person name="Choi I.-G."/>
        </authorList>
    </citation>
    <scope>NUCLEOTIDE SEQUENCE [LARGE SCALE GENOMIC DNA]</scope>
    <source>
        <strain evidence="9 10">9006-11</strain>
    </source>
</reference>
<evidence type="ECO:0000256" key="1">
    <source>
        <dbReference type="ARBA" id="ARBA00004477"/>
    </source>
</evidence>
<accession>A0A1C7MNW7</accession>
<dbReference type="GO" id="GO:0005789">
    <property type="term" value="C:endoplasmic reticulum membrane"/>
    <property type="evidence" value="ECO:0007669"/>
    <property type="project" value="UniProtKB-SubCell"/>
</dbReference>
<keyword evidence="5" id="KW-0443">Lipid metabolism</keyword>
<evidence type="ECO:0000256" key="5">
    <source>
        <dbReference type="ARBA" id="ARBA00023098"/>
    </source>
</evidence>
<evidence type="ECO:0000256" key="8">
    <source>
        <dbReference type="SAM" id="Phobius"/>
    </source>
</evidence>
<dbReference type="STRING" id="5627.A0A1C7MNW7"/>
<dbReference type="AlphaFoldDB" id="A0A1C7MNW7"/>
<evidence type="ECO:0000313" key="10">
    <source>
        <dbReference type="Proteomes" id="UP000092993"/>
    </source>
</evidence>
<dbReference type="EMBL" id="LUGG01000001">
    <property type="protein sequence ID" value="OBZ78552.1"/>
    <property type="molecule type" value="Genomic_DNA"/>
</dbReference>
<name>A0A1C7MNW7_GRIFR</name>
<dbReference type="OMA" id="NEYRWIQ"/>
<feature type="region of interest" description="Disordered" evidence="7">
    <location>
        <begin position="234"/>
        <end position="259"/>
    </location>
</feature>
<evidence type="ECO:0000256" key="2">
    <source>
        <dbReference type="ARBA" id="ARBA00022692"/>
    </source>
</evidence>
<sequence>MLTALLITYGLSSIRRSYSLTSSLLDFVYFYGDGRSPFAEVELQNLVAQQPYDISAHLVVPAVEANYALGNFMATLTIVAPSNKTMAHIRRPALVLPPSSSHLSFLYSKPGTVDLHIPLLYSFEADTTRATARIELGRIDQWRSLGNGAGRELSVSSASLRGLVVHEGFRGIITRFPTISAIAASGIFFFIGFVILASCLLPALQWHFPEDETPEKGAAEKTVRSSRRRFQFEVDSRSARRPKTPRRSQSETSHRSFKGEEIVADIPPATFGTTTPLRRRRSRGCVTLLSRTRSGSISRSDRTNEYRWIQSH</sequence>
<dbReference type="InterPro" id="IPR009617">
    <property type="entry name" value="Seipin"/>
</dbReference>
<gene>
    <name evidence="9" type="ORF">A0H81_00977</name>
</gene>
<dbReference type="GO" id="GO:0006629">
    <property type="term" value="P:lipid metabolic process"/>
    <property type="evidence" value="ECO:0007669"/>
    <property type="project" value="UniProtKB-KW"/>
</dbReference>
<evidence type="ECO:0000256" key="4">
    <source>
        <dbReference type="ARBA" id="ARBA00022989"/>
    </source>
</evidence>
<dbReference type="OrthoDB" id="3990054at2759"/>
<dbReference type="PANTHER" id="PTHR21212:SF0">
    <property type="entry name" value="SEIPIN"/>
    <property type="match status" value="1"/>
</dbReference>
<dbReference type="Proteomes" id="UP000092993">
    <property type="component" value="Unassembled WGS sequence"/>
</dbReference>
<dbReference type="GO" id="GO:0140042">
    <property type="term" value="P:lipid droplet formation"/>
    <property type="evidence" value="ECO:0007669"/>
    <property type="project" value="UniProtKB-ARBA"/>
</dbReference>
<evidence type="ECO:0000256" key="7">
    <source>
        <dbReference type="SAM" id="MobiDB-lite"/>
    </source>
</evidence>
<proteinExistence type="predicted"/>
<protein>
    <recommendedName>
        <fullName evidence="11">Adipose-regulatory protein-domain-containing protein</fullName>
    </recommendedName>
</protein>
<feature type="transmembrane region" description="Helical" evidence="8">
    <location>
        <begin position="179"/>
        <end position="204"/>
    </location>
</feature>
<feature type="compositionally biased region" description="Basic and acidic residues" evidence="7">
    <location>
        <begin position="248"/>
        <end position="259"/>
    </location>
</feature>
<keyword evidence="4 8" id="KW-1133">Transmembrane helix</keyword>
<dbReference type="Pfam" id="PF06775">
    <property type="entry name" value="Seipin"/>
    <property type="match status" value="1"/>
</dbReference>
<evidence type="ECO:0008006" key="11">
    <source>
        <dbReference type="Google" id="ProtNLM"/>
    </source>
</evidence>
<evidence type="ECO:0000313" key="9">
    <source>
        <dbReference type="EMBL" id="OBZ78552.1"/>
    </source>
</evidence>
<keyword evidence="10" id="KW-1185">Reference proteome</keyword>
<comment type="caution">
    <text evidence="9">The sequence shown here is derived from an EMBL/GenBank/DDBJ whole genome shotgun (WGS) entry which is preliminary data.</text>
</comment>
<keyword evidence="3" id="KW-0256">Endoplasmic reticulum</keyword>
<organism evidence="9 10">
    <name type="scientific">Grifola frondosa</name>
    <name type="common">Maitake</name>
    <name type="synonym">Polyporus frondosus</name>
    <dbReference type="NCBI Taxonomy" id="5627"/>
    <lineage>
        <taxon>Eukaryota</taxon>
        <taxon>Fungi</taxon>
        <taxon>Dikarya</taxon>
        <taxon>Basidiomycota</taxon>
        <taxon>Agaricomycotina</taxon>
        <taxon>Agaricomycetes</taxon>
        <taxon>Polyporales</taxon>
        <taxon>Grifolaceae</taxon>
        <taxon>Grifola</taxon>
    </lineage>
</organism>